<keyword evidence="1" id="KW-0472">Membrane</keyword>
<dbReference type="EMBL" id="CAICTM010000791">
    <property type="protein sequence ID" value="CAB9516571.1"/>
    <property type="molecule type" value="Genomic_DNA"/>
</dbReference>
<comment type="caution">
    <text evidence="3">The sequence shown here is derived from an EMBL/GenBank/DDBJ whole genome shotgun (WGS) entry which is preliminary data.</text>
</comment>
<proteinExistence type="predicted"/>
<protein>
    <submittedName>
        <fullName evidence="3">Uncharacterized protein</fullName>
    </submittedName>
</protein>
<evidence type="ECO:0000256" key="2">
    <source>
        <dbReference type="SAM" id="SignalP"/>
    </source>
</evidence>
<feature type="signal peptide" evidence="2">
    <location>
        <begin position="1"/>
        <end position="21"/>
    </location>
</feature>
<keyword evidence="1" id="KW-1133">Transmembrane helix</keyword>
<dbReference type="AlphaFoldDB" id="A0A9N8EC63"/>
<keyword evidence="4" id="KW-1185">Reference proteome</keyword>
<dbReference type="Proteomes" id="UP001153069">
    <property type="component" value="Unassembled WGS sequence"/>
</dbReference>
<feature type="chain" id="PRO_5040230010" evidence="2">
    <location>
        <begin position="22"/>
        <end position="228"/>
    </location>
</feature>
<sequence length="228" mass="24314">MKSTLALISIFAAAIFQGTLAFAPSNVCSKQPSAISSPLFRAPTFTPPSTTTTSQWMSSIPMEPMTVDVAVSPQMGIHPWDRVCATVSDATQNLNALRQKIQKSGVATAISYSLVSNMFTTVALSLAWYGFSMQTGLSPISPGQWKPFLAWYGGFYAVNSLLKPVRFMIALGIVPRTEQLMALFQARFNDSKKAAVIASTSLLVVTSSTVMASAIGLASLCSGVPIFV</sequence>
<organism evidence="3 4">
    <name type="scientific">Seminavis robusta</name>
    <dbReference type="NCBI Taxonomy" id="568900"/>
    <lineage>
        <taxon>Eukaryota</taxon>
        <taxon>Sar</taxon>
        <taxon>Stramenopiles</taxon>
        <taxon>Ochrophyta</taxon>
        <taxon>Bacillariophyta</taxon>
        <taxon>Bacillariophyceae</taxon>
        <taxon>Bacillariophycidae</taxon>
        <taxon>Naviculales</taxon>
        <taxon>Naviculaceae</taxon>
        <taxon>Seminavis</taxon>
    </lineage>
</organism>
<feature type="transmembrane region" description="Helical" evidence="1">
    <location>
        <begin position="149"/>
        <end position="174"/>
    </location>
</feature>
<gene>
    <name evidence="3" type="ORF">SEMRO_792_G203150.1</name>
</gene>
<reference evidence="3" key="1">
    <citation type="submission" date="2020-06" db="EMBL/GenBank/DDBJ databases">
        <authorList>
            <consortium name="Plant Systems Biology data submission"/>
        </authorList>
    </citation>
    <scope>NUCLEOTIDE SEQUENCE</scope>
    <source>
        <strain evidence="3">D6</strain>
    </source>
</reference>
<feature type="transmembrane region" description="Helical" evidence="1">
    <location>
        <begin position="194"/>
        <end position="227"/>
    </location>
</feature>
<dbReference type="OrthoDB" id="496991at2759"/>
<evidence type="ECO:0000313" key="4">
    <source>
        <dbReference type="Proteomes" id="UP001153069"/>
    </source>
</evidence>
<keyword evidence="1" id="KW-0812">Transmembrane</keyword>
<evidence type="ECO:0000313" key="3">
    <source>
        <dbReference type="EMBL" id="CAB9516571.1"/>
    </source>
</evidence>
<evidence type="ECO:0000256" key="1">
    <source>
        <dbReference type="SAM" id="Phobius"/>
    </source>
</evidence>
<name>A0A9N8EC63_9STRA</name>
<feature type="transmembrane region" description="Helical" evidence="1">
    <location>
        <begin position="109"/>
        <end position="129"/>
    </location>
</feature>
<keyword evidence="2" id="KW-0732">Signal</keyword>
<accession>A0A9N8EC63</accession>